<dbReference type="Pfam" id="PF00294">
    <property type="entry name" value="PfkB"/>
    <property type="match status" value="1"/>
</dbReference>
<keyword evidence="2" id="KW-0808">Transferase</keyword>
<protein>
    <submittedName>
        <fullName evidence="2">PfkB family carbohydrate kinase</fullName>
    </submittedName>
</protein>
<dbReference type="GO" id="GO:0016301">
    <property type="term" value="F:kinase activity"/>
    <property type="evidence" value="ECO:0007669"/>
    <property type="project" value="UniProtKB-KW"/>
</dbReference>
<dbReference type="PANTHER" id="PTHR42774:SF3">
    <property type="entry name" value="KETOHEXOKINASE"/>
    <property type="match status" value="1"/>
</dbReference>
<dbReference type="InterPro" id="IPR029056">
    <property type="entry name" value="Ribokinase-like"/>
</dbReference>
<dbReference type="InterPro" id="IPR011611">
    <property type="entry name" value="PfkB_dom"/>
</dbReference>
<evidence type="ECO:0000313" key="3">
    <source>
        <dbReference type="Proteomes" id="UP001601992"/>
    </source>
</evidence>
<gene>
    <name evidence="2" type="ORF">ACFYXQ_29375</name>
</gene>
<name>A0ABW6S6I7_9NOCA</name>
<keyword evidence="3" id="KW-1185">Reference proteome</keyword>
<evidence type="ECO:0000259" key="1">
    <source>
        <dbReference type="Pfam" id="PF00294"/>
    </source>
</evidence>
<feature type="domain" description="Carbohydrate kinase PfkB" evidence="1">
    <location>
        <begin position="4"/>
        <end position="280"/>
    </location>
</feature>
<dbReference type="Gene3D" id="3.40.1190.20">
    <property type="match status" value="1"/>
</dbReference>
<dbReference type="Proteomes" id="UP001601992">
    <property type="component" value="Unassembled WGS sequence"/>
</dbReference>
<dbReference type="InterPro" id="IPR052562">
    <property type="entry name" value="Ketohexokinase-related"/>
</dbReference>
<reference evidence="2 3" key="1">
    <citation type="submission" date="2024-10" db="EMBL/GenBank/DDBJ databases">
        <title>The Natural Products Discovery Center: Release of the First 8490 Sequenced Strains for Exploring Actinobacteria Biosynthetic Diversity.</title>
        <authorList>
            <person name="Kalkreuter E."/>
            <person name="Kautsar S.A."/>
            <person name="Yang D."/>
            <person name="Bader C.D."/>
            <person name="Teijaro C.N."/>
            <person name="Fluegel L."/>
            <person name="Davis C.M."/>
            <person name="Simpson J.R."/>
            <person name="Lauterbach L."/>
            <person name="Steele A.D."/>
            <person name="Gui C."/>
            <person name="Meng S."/>
            <person name="Li G."/>
            <person name="Viehrig K."/>
            <person name="Ye F."/>
            <person name="Su P."/>
            <person name="Kiefer A.F."/>
            <person name="Nichols A."/>
            <person name="Cepeda A.J."/>
            <person name="Yan W."/>
            <person name="Fan B."/>
            <person name="Jiang Y."/>
            <person name="Adhikari A."/>
            <person name="Zheng C.-J."/>
            <person name="Schuster L."/>
            <person name="Cowan T.M."/>
            <person name="Smanski M.J."/>
            <person name="Chevrette M.G."/>
            <person name="De Carvalho L.P.S."/>
            <person name="Shen B."/>
        </authorList>
    </citation>
    <scope>NUCLEOTIDE SEQUENCE [LARGE SCALE GENOMIC DNA]</scope>
    <source>
        <strain evidence="2 3">NPDC002593</strain>
    </source>
</reference>
<dbReference type="SUPFAM" id="SSF53613">
    <property type="entry name" value="Ribokinase-like"/>
    <property type="match status" value="1"/>
</dbReference>
<evidence type="ECO:0000313" key="2">
    <source>
        <dbReference type="EMBL" id="MFF3571900.1"/>
    </source>
</evidence>
<keyword evidence="2" id="KW-0418">Kinase</keyword>
<organism evidence="2 3">
    <name type="scientific">Nocardia jiangxiensis</name>
    <dbReference type="NCBI Taxonomy" id="282685"/>
    <lineage>
        <taxon>Bacteria</taxon>
        <taxon>Bacillati</taxon>
        <taxon>Actinomycetota</taxon>
        <taxon>Actinomycetes</taxon>
        <taxon>Mycobacteriales</taxon>
        <taxon>Nocardiaceae</taxon>
        <taxon>Nocardia</taxon>
    </lineage>
</organism>
<dbReference type="PANTHER" id="PTHR42774">
    <property type="entry name" value="PHOSPHOTRANSFERASE SYSTEM TRANSPORT PROTEIN"/>
    <property type="match status" value="1"/>
</dbReference>
<accession>A0ABW6S6I7</accession>
<proteinExistence type="predicted"/>
<comment type="caution">
    <text evidence="2">The sequence shown here is derived from an EMBL/GenBank/DDBJ whole genome shotgun (WGS) entry which is preliminary data.</text>
</comment>
<dbReference type="RefSeq" id="WP_387405597.1">
    <property type="nucleotide sequence ID" value="NZ_JBIAQY010000011.1"/>
</dbReference>
<sequence length="291" mass="30261">MATAVFVGLSTLDIAYSVARYPQEDSKTRAQDQFLGAGGPAANAAVAYAALSGRTPALVTALGEHQLAQLIRQDLDDFGVAPIDATPGARHRPPVSSIVVATETGTRTVVSVDGSQIVAPFDPAHVGPINDASVVLVDGHYPELAFGFATAARKRGIPVILDAGRWRDSHAGLLPLVDIAICSKDFAPPGHTDGLFDHLHAQGVRYAAVTNGDEPITYSTPDERGAIEVPSAAAVDTLGAGDILHGAFCHYHVAGQAFPQALRSAAAIATLSCAHLGTRAWIRALPDQASR</sequence>
<dbReference type="EMBL" id="JBIAQY010000011">
    <property type="protein sequence ID" value="MFF3571900.1"/>
    <property type="molecule type" value="Genomic_DNA"/>
</dbReference>